<dbReference type="Gene3D" id="2.10.50.10">
    <property type="entry name" value="Tumor Necrosis Factor Receptor, subunit A, domain 2"/>
    <property type="match status" value="2"/>
</dbReference>
<dbReference type="Pfam" id="PF07699">
    <property type="entry name" value="Ephrin_rec_like"/>
    <property type="match status" value="1"/>
</dbReference>
<dbReference type="Proteomes" id="UP001165065">
    <property type="component" value="Unassembled WGS sequence"/>
</dbReference>
<dbReference type="AlphaFoldDB" id="A0A9W7LCW4"/>
<dbReference type="SMART" id="SM01411">
    <property type="entry name" value="Ephrin_rec_like"/>
    <property type="match status" value="4"/>
</dbReference>
<sequence length="566" mass="60120">MNGLDYTSGGVNYVYKESCKIGHYCGPSASSYNLPAPNGTYVRAVNALNFTLCEPGTFQPRMGMPSCLVCPVGYFCPDFLASVSLLFCPAGFVCDEMGLRTAVTPCIDGYYCKQGTKTSDVTSFPDGGDFVTDTDTGLVTVDVSARPWSLIARISPASGSRRIEHPSDDLSLTAEMCLSRTPLDPEKCPAGFVCASLGLSVPAMLCPPGYYCEEGTLTVDPSDPLIQGPKACSAGVFCLGGVAHDLTIDWVPGFKTGVSASQTCTEGSYCQAASTAATGSGPCFPGHYCKPGSVYPEKVPLGNFASRAGSVASTLCFPGSYAPLRATEECRGCPAGFTCHGCGTYEPIICEAGTFRSKADSVTCRLCPAGTFSPYQGATDISQCLPCPAGRVCGIQGMTNMSASVSCPGGYTCGAGTNRANQFKHKCPAGYFCEPNTVPARQFDLTCEKGHYCLRGTPLYLATRNKCNVRFFCPPGTSSPNSPLTKCPKRTVSLTGATSLSECIIEEVDVCDKGTLPYIGDNNPFEDKSFYPRHEYRLLSYDENLYDSAPLVKFNSEQERNPTGEV</sequence>
<evidence type="ECO:0000313" key="2">
    <source>
        <dbReference type="EMBL" id="GMI46480.1"/>
    </source>
</evidence>
<feature type="domain" description="Tyrosine-protein kinase ephrin type A/B receptor-like" evidence="1">
    <location>
        <begin position="348"/>
        <end position="384"/>
    </location>
</feature>
<dbReference type="PANTHER" id="PTHR46104:SF1">
    <property type="entry name" value="GENE 9195-RELATED"/>
    <property type="match status" value="1"/>
</dbReference>
<reference evidence="3" key="1">
    <citation type="journal article" date="2023" name="Commun. Biol.">
        <title>Genome analysis of Parmales, the sister group of diatoms, reveals the evolutionary specialization of diatoms from phago-mixotrophs to photoautotrophs.</title>
        <authorList>
            <person name="Ban H."/>
            <person name="Sato S."/>
            <person name="Yoshikawa S."/>
            <person name="Yamada K."/>
            <person name="Nakamura Y."/>
            <person name="Ichinomiya M."/>
            <person name="Sato N."/>
            <person name="Blanc-Mathieu R."/>
            <person name="Endo H."/>
            <person name="Kuwata A."/>
            <person name="Ogata H."/>
        </authorList>
    </citation>
    <scope>NUCLEOTIDE SEQUENCE [LARGE SCALE GENOMIC DNA]</scope>
</reference>
<name>A0A9W7LCW4_9STRA</name>
<keyword evidence="3" id="KW-1185">Reference proteome</keyword>
<dbReference type="EMBL" id="BRYA01000299">
    <property type="protein sequence ID" value="GMI46480.1"/>
    <property type="molecule type" value="Genomic_DNA"/>
</dbReference>
<gene>
    <name evidence="2" type="ORF">TrCOL_g6877</name>
</gene>
<accession>A0A9W7LCW4</accession>
<proteinExistence type="predicted"/>
<evidence type="ECO:0000259" key="1">
    <source>
        <dbReference type="Pfam" id="PF07699"/>
    </source>
</evidence>
<dbReference type="PANTHER" id="PTHR46104">
    <property type="entry name" value="GENE 9195-RELATED-RELATED"/>
    <property type="match status" value="1"/>
</dbReference>
<comment type="caution">
    <text evidence="2">The sequence shown here is derived from an EMBL/GenBank/DDBJ whole genome shotgun (WGS) entry which is preliminary data.</text>
</comment>
<dbReference type="InterPro" id="IPR011641">
    <property type="entry name" value="Tyr-kin_ephrin_A/B_rcpt-like"/>
</dbReference>
<evidence type="ECO:0000313" key="3">
    <source>
        <dbReference type="Proteomes" id="UP001165065"/>
    </source>
</evidence>
<dbReference type="OrthoDB" id="439917at2759"/>
<protein>
    <recommendedName>
        <fullName evidence="1">Tyrosine-protein kinase ephrin type A/B receptor-like domain-containing protein</fullName>
    </recommendedName>
</protein>
<organism evidence="2 3">
    <name type="scientific">Triparma columacea</name>
    <dbReference type="NCBI Taxonomy" id="722753"/>
    <lineage>
        <taxon>Eukaryota</taxon>
        <taxon>Sar</taxon>
        <taxon>Stramenopiles</taxon>
        <taxon>Ochrophyta</taxon>
        <taxon>Bolidophyceae</taxon>
        <taxon>Parmales</taxon>
        <taxon>Triparmaceae</taxon>
        <taxon>Triparma</taxon>
    </lineage>
</organism>